<dbReference type="AlphaFoldDB" id="A0AAD1U217"/>
<evidence type="ECO:0000256" key="1">
    <source>
        <dbReference type="SAM" id="Coils"/>
    </source>
</evidence>
<dbReference type="Proteomes" id="UP001295684">
    <property type="component" value="Unassembled WGS sequence"/>
</dbReference>
<evidence type="ECO:0000256" key="2">
    <source>
        <dbReference type="SAM" id="MobiDB-lite"/>
    </source>
</evidence>
<reference evidence="3" key="1">
    <citation type="submission" date="2023-07" db="EMBL/GenBank/DDBJ databases">
        <authorList>
            <consortium name="AG Swart"/>
            <person name="Singh M."/>
            <person name="Singh A."/>
            <person name="Seah K."/>
            <person name="Emmerich C."/>
        </authorList>
    </citation>
    <scope>NUCLEOTIDE SEQUENCE</scope>
    <source>
        <strain evidence="3">DP1</strain>
    </source>
</reference>
<feature type="compositionally biased region" description="Polar residues" evidence="2">
    <location>
        <begin position="62"/>
        <end position="75"/>
    </location>
</feature>
<proteinExistence type="predicted"/>
<gene>
    <name evidence="3" type="ORF">ECRASSUSDP1_LOCUS109</name>
</gene>
<dbReference type="EMBL" id="CAMPGE010000103">
    <property type="protein sequence ID" value="CAI2358826.1"/>
    <property type="molecule type" value="Genomic_DNA"/>
</dbReference>
<feature type="region of interest" description="Disordered" evidence="2">
    <location>
        <begin position="36"/>
        <end position="75"/>
    </location>
</feature>
<evidence type="ECO:0000313" key="3">
    <source>
        <dbReference type="EMBL" id="CAI2358826.1"/>
    </source>
</evidence>
<name>A0AAD1U217_EUPCR</name>
<comment type="caution">
    <text evidence="3">The sequence shown here is derived from an EMBL/GenBank/DDBJ whole genome shotgun (WGS) entry which is preliminary data.</text>
</comment>
<accession>A0AAD1U217</accession>
<protein>
    <submittedName>
        <fullName evidence="3">Uncharacterized protein</fullName>
    </submittedName>
</protein>
<feature type="compositionally biased region" description="Polar residues" evidence="2">
    <location>
        <begin position="542"/>
        <end position="555"/>
    </location>
</feature>
<feature type="compositionally biased region" description="Basic and acidic residues" evidence="2">
    <location>
        <begin position="49"/>
        <end position="61"/>
    </location>
</feature>
<evidence type="ECO:0000313" key="4">
    <source>
        <dbReference type="Proteomes" id="UP001295684"/>
    </source>
</evidence>
<feature type="coiled-coil region" evidence="1">
    <location>
        <begin position="307"/>
        <end position="359"/>
    </location>
</feature>
<keyword evidence="4" id="KW-1185">Reference proteome</keyword>
<keyword evidence="1" id="KW-0175">Coiled coil</keyword>
<feature type="region of interest" description="Disordered" evidence="2">
    <location>
        <begin position="510"/>
        <end position="555"/>
    </location>
</feature>
<sequence>MNQEFQTRRKSYVHSTTKEMIKYKKSCEKAHKLLLTQTTGSVKHSGKQKSHESITKSHENNKSTSLKRAQNYTPTMNLHESLKYHRETPTPKNMKTKATLVERSRNKPTFDVGSKGSIIKNATFKSKKGARNKKKIKPDNSFKSFKKLKRSKNNKREKVIKCPCVCSTNQGEEDHQQLTPLKTKMCNRITPHIIVASPENEQSSQAMWVGKSPTSKTNAYFTQGRNEQLMISTSKGFSSKKSVCDLPKSKLTKPAKKIKKKKGKKTNNGLVLDTSIFASKSPVNTSSFKFFVDEGNEIKREDQCRKINDMTLQIQNRDAKIKLLEDKIKEMEKNHIEEIKKLNQLYSQKENQRQKSENSLKNRIMNLEMETQQKNLNITNFLEQEGSQISSRNRCDECERLRSIIIEMENQIESYKKSILRKENNVKTSTNYGHSYLKSYIKDIENDNLELESLLLDHENDLQSIRYNQSPLDQQDEVTKVSFITLSQPKAANDTSSDADYILKASPRVETPDLSCSKSSKMPSNNSEAPKYTKFSIDCPKRNQTNKASMQEKSF</sequence>
<organism evidence="3 4">
    <name type="scientific">Euplotes crassus</name>
    <dbReference type="NCBI Taxonomy" id="5936"/>
    <lineage>
        <taxon>Eukaryota</taxon>
        <taxon>Sar</taxon>
        <taxon>Alveolata</taxon>
        <taxon>Ciliophora</taxon>
        <taxon>Intramacronucleata</taxon>
        <taxon>Spirotrichea</taxon>
        <taxon>Hypotrichia</taxon>
        <taxon>Euplotida</taxon>
        <taxon>Euplotidae</taxon>
        <taxon>Moneuplotes</taxon>
    </lineage>
</organism>
<feature type="coiled-coil region" evidence="1">
    <location>
        <begin position="398"/>
        <end position="461"/>
    </location>
</feature>
<feature type="compositionally biased region" description="Polar residues" evidence="2">
    <location>
        <begin position="514"/>
        <end position="528"/>
    </location>
</feature>